<dbReference type="InterPro" id="IPR002587">
    <property type="entry name" value="Myo-inos-1-P_Synthase"/>
</dbReference>
<keyword evidence="3" id="KW-0413">Isomerase</keyword>
<name>A0A6J4S096_9ACTN</name>
<protein>
    <submittedName>
        <fullName evidence="3">Inositol-1-phosphate synthase</fullName>
        <ecNumber evidence="3">5.5.1.4</ecNumber>
    </submittedName>
</protein>
<dbReference type="PIRSF" id="PIRSF015578">
    <property type="entry name" value="Myoinos-ppht_syn"/>
    <property type="match status" value="1"/>
</dbReference>
<feature type="domain" description="Myo-inositol-1-phosphate synthase GAPDH-like" evidence="2">
    <location>
        <begin position="215"/>
        <end position="320"/>
    </location>
</feature>
<dbReference type="SUPFAM" id="SSF51735">
    <property type="entry name" value="NAD(P)-binding Rossmann-fold domains"/>
    <property type="match status" value="1"/>
</dbReference>
<dbReference type="Gene3D" id="3.30.360.10">
    <property type="entry name" value="Dihydrodipicolinate Reductase, domain 2"/>
    <property type="match status" value="1"/>
</dbReference>
<dbReference type="EC" id="5.5.1.4" evidence="3"/>
<evidence type="ECO:0000313" key="3">
    <source>
        <dbReference type="EMBL" id="CAA9485660.1"/>
    </source>
</evidence>
<dbReference type="EMBL" id="CADCVO010000224">
    <property type="protein sequence ID" value="CAA9485660.1"/>
    <property type="molecule type" value="Genomic_DNA"/>
</dbReference>
<dbReference type="InterPro" id="IPR013021">
    <property type="entry name" value="Myo-inos-1-P_Synthase_GAPDH"/>
</dbReference>
<dbReference type="AlphaFoldDB" id="A0A6J4S096"/>
<evidence type="ECO:0000259" key="2">
    <source>
        <dbReference type="Pfam" id="PF01658"/>
    </source>
</evidence>
<dbReference type="InterPro" id="IPR036291">
    <property type="entry name" value="NAD(P)-bd_dom_sf"/>
</dbReference>
<proteinExistence type="inferred from homology"/>
<dbReference type="PANTHER" id="PTHR11510">
    <property type="entry name" value="MYO-INOSITOL-1 PHOSPHATE SYNTHASE"/>
    <property type="match status" value="1"/>
</dbReference>
<accession>A0A6J4S096</accession>
<dbReference type="Pfam" id="PF01658">
    <property type="entry name" value="Inos-1-P_synth"/>
    <property type="match status" value="1"/>
</dbReference>
<reference evidence="3" key="1">
    <citation type="submission" date="2020-02" db="EMBL/GenBank/DDBJ databases">
        <authorList>
            <person name="Meier V. D."/>
        </authorList>
    </citation>
    <scope>NUCLEOTIDE SEQUENCE</scope>
    <source>
        <strain evidence="3">AVDCRST_MAG13</strain>
    </source>
</reference>
<dbReference type="Gene3D" id="3.40.50.720">
    <property type="entry name" value="NAD(P)-binding Rossmann-like Domain"/>
    <property type="match status" value="1"/>
</dbReference>
<dbReference type="GO" id="GO:0006021">
    <property type="term" value="P:inositol biosynthetic process"/>
    <property type="evidence" value="ECO:0007669"/>
    <property type="project" value="InterPro"/>
</dbReference>
<dbReference type="GO" id="GO:0004512">
    <property type="term" value="F:inositol-3-phosphate synthase activity"/>
    <property type="evidence" value="ECO:0007669"/>
    <property type="project" value="UniProtKB-EC"/>
</dbReference>
<evidence type="ECO:0000256" key="1">
    <source>
        <dbReference type="ARBA" id="ARBA00010813"/>
    </source>
</evidence>
<dbReference type="Pfam" id="PF07994">
    <property type="entry name" value="NAD_binding_5"/>
    <property type="match status" value="1"/>
</dbReference>
<dbReference type="SUPFAM" id="SSF55347">
    <property type="entry name" value="Glyceraldehyde-3-phosphate dehydrogenase-like, C-terminal domain"/>
    <property type="match status" value="1"/>
</dbReference>
<dbReference type="GO" id="GO:0008654">
    <property type="term" value="P:phospholipid biosynthetic process"/>
    <property type="evidence" value="ECO:0007669"/>
    <property type="project" value="InterPro"/>
</dbReference>
<gene>
    <name evidence="3" type="ORF">AVDCRST_MAG13-1431</name>
</gene>
<sequence length="390" mass="41213">MASTAAAGVELMRLGLAGTDGLPLAEIAPGGRFSPVDGIPRYTDLVFAGWDVVADDLARAAEHHGVLSPPDLAAAGPALSRIVPWPAVADRSWCRNADGRHLIVAESRRGAIERIRADLRAFAEQVDSVVVVNLGSTERMADPESPALATIEGLEAALDAGDPAVPPAVLYAYAAIREGLPYANFTPSLACDAPALVALATELGVPIAGKDGKTGQTFMKTLIAPGLRSRALRVEGWFSTNILGNRDGEALDDPASNASKLATKGSVLDDILGYHVEDHVVRIEYYRPRGDAKEAWDNIDVVGFLGERMQLKVNFLCKDSILAAPLVLELARLLDLACQRGDGGVQEHLGAFFKAPMVPAGGGPPEHAVHRQEEALVQWLGAGRPAPATR</sequence>
<comment type="similarity">
    <text evidence="1">Belongs to the myo-inositol 1-phosphate synthase family.</text>
</comment>
<organism evidence="3">
    <name type="scientific">uncultured Solirubrobacteraceae bacterium</name>
    <dbReference type="NCBI Taxonomy" id="1162706"/>
    <lineage>
        <taxon>Bacteria</taxon>
        <taxon>Bacillati</taxon>
        <taxon>Actinomycetota</taxon>
        <taxon>Thermoleophilia</taxon>
        <taxon>Solirubrobacterales</taxon>
        <taxon>Solirubrobacteraceae</taxon>
        <taxon>environmental samples</taxon>
    </lineage>
</organism>